<dbReference type="GO" id="GO:0008168">
    <property type="term" value="F:methyltransferase activity"/>
    <property type="evidence" value="ECO:0007669"/>
    <property type="project" value="UniProtKB-KW"/>
</dbReference>
<sequence>MARMSTTLGVPRPDQASYMLRAAAGDAGRAYKRQMLDLLDIRAGHTVLDAGCGPGTDLPALAERVGDGGTVIGVDRDPAMLERARARTEGLRRVELREGDVHALPVEPGTMDRAKIDRVLMHVDDPAEVLAQLHRATRPGARVGLAEPDWDTLIVDAEDLDTSRAFTRYTTAEVVRNATVGRGLVRLAERAGFRVEAVHATTPVFRDFQEADHTLGLGRNLQKAIDGGHIDRDRGHRWFAGLSQGPFYASFTLVGVVCSR</sequence>
<evidence type="ECO:0000259" key="1">
    <source>
        <dbReference type="Pfam" id="PF13847"/>
    </source>
</evidence>
<dbReference type="AlphaFoldDB" id="D5ZTE9"/>
<dbReference type="EMBL" id="DS999641">
    <property type="protein sequence ID" value="EFE68662.2"/>
    <property type="molecule type" value="Genomic_DNA"/>
</dbReference>
<organism evidence="2 3">
    <name type="scientific">Streptomyces viridosporus (strain ATCC 14672 / DSM 40746 / JCM 4963 / KCTC 9882 / NRRL B-12104 / FH 1290)</name>
    <name type="common">Streptomyces ghanaensis</name>
    <dbReference type="NCBI Taxonomy" id="566461"/>
    <lineage>
        <taxon>Bacteria</taxon>
        <taxon>Bacillati</taxon>
        <taxon>Actinomycetota</taxon>
        <taxon>Actinomycetes</taxon>
        <taxon>Kitasatosporales</taxon>
        <taxon>Streptomycetaceae</taxon>
        <taxon>Streptomyces</taxon>
    </lineage>
</organism>
<dbReference type="PANTHER" id="PTHR43861">
    <property type="entry name" value="TRANS-ACONITATE 2-METHYLTRANSFERASE-RELATED"/>
    <property type="match status" value="1"/>
</dbReference>
<dbReference type="Pfam" id="PF13847">
    <property type="entry name" value="Methyltransf_31"/>
    <property type="match status" value="1"/>
</dbReference>
<accession>D5ZTE9</accession>
<dbReference type="GO" id="GO:0017000">
    <property type="term" value="P:antibiotic biosynthetic process"/>
    <property type="evidence" value="ECO:0007669"/>
    <property type="project" value="UniProtKB-ARBA"/>
</dbReference>
<proteinExistence type="predicted"/>
<gene>
    <name evidence="2" type="ORF">SSFG_03906</name>
</gene>
<feature type="domain" description="Methyltransferase" evidence="1">
    <location>
        <begin position="43"/>
        <end position="154"/>
    </location>
</feature>
<keyword evidence="2" id="KW-0808">Transferase</keyword>
<dbReference type="CDD" id="cd02440">
    <property type="entry name" value="AdoMet_MTases"/>
    <property type="match status" value="1"/>
</dbReference>
<evidence type="ECO:0000313" key="3">
    <source>
        <dbReference type="Proteomes" id="UP000003824"/>
    </source>
</evidence>
<dbReference type="InterPro" id="IPR029063">
    <property type="entry name" value="SAM-dependent_MTases_sf"/>
</dbReference>
<evidence type="ECO:0000313" key="2">
    <source>
        <dbReference type="EMBL" id="EFE68662.2"/>
    </source>
</evidence>
<protein>
    <submittedName>
        <fullName evidence="2">UbiE/COQ5 methyltransferase</fullName>
    </submittedName>
</protein>
<dbReference type="SUPFAM" id="SSF53335">
    <property type="entry name" value="S-adenosyl-L-methionine-dependent methyltransferases"/>
    <property type="match status" value="1"/>
</dbReference>
<dbReference type="Proteomes" id="UP000003824">
    <property type="component" value="Unassembled WGS sequence"/>
</dbReference>
<name>D5ZTE9_STRV1</name>
<dbReference type="Gene3D" id="3.40.50.150">
    <property type="entry name" value="Vaccinia Virus protein VP39"/>
    <property type="match status" value="1"/>
</dbReference>
<dbReference type="InterPro" id="IPR025714">
    <property type="entry name" value="Methyltranfer_dom"/>
</dbReference>
<dbReference type="GO" id="GO:0032259">
    <property type="term" value="P:methylation"/>
    <property type="evidence" value="ECO:0007669"/>
    <property type="project" value="UniProtKB-KW"/>
</dbReference>
<keyword evidence="2" id="KW-0489">Methyltransferase</keyword>
<dbReference type="eggNOG" id="COG2226">
    <property type="taxonomic scope" value="Bacteria"/>
</dbReference>
<reference evidence="3" key="1">
    <citation type="submission" date="2008-12" db="EMBL/GenBank/DDBJ databases">
        <title>Annotation of Streptomyces ghanaensis ATCC 14672.</title>
        <authorList>
            <consortium name="The Broad Institute Genome Sequencing Platform"/>
            <consortium name="Broad Institute Microbial Sequencing Center"/>
            <person name="Fischbach M."/>
            <person name="Ward D."/>
            <person name="Young S."/>
            <person name="Kodira C.D."/>
            <person name="Zeng Q."/>
            <person name="Koehrsen M."/>
            <person name="Godfrey P."/>
            <person name="Alvarado L."/>
            <person name="Berlin A.M."/>
            <person name="Borenstein D."/>
            <person name="Chen Z."/>
            <person name="Engels R."/>
            <person name="Freedman E."/>
            <person name="Gellesch M."/>
            <person name="Goldberg J."/>
            <person name="Griggs A."/>
            <person name="Gujja S."/>
            <person name="Heiman D.I."/>
            <person name="Hepburn T.A."/>
            <person name="Howarth C."/>
            <person name="Jen D."/>
            <person name="Larson L."/>
            <person name="Lewis B."/>
            <person name="Mehta T."/>
            <person name="Park D."/>
            <person name="Pearson M."/>
            <person name="Roberts A."/>
            <person name="Saif S."/>
            <person name="Shea T.D."/>
            <person name="Shenoy N."/>
            <person name="Sisk P."/>
            <person name="Stolte C."/>
            <person name="Sykes S.N."/>
            <person name="Walk T."/>
            <person name="White J."/>
            <person name="Yandava C."/>
            <person name="Straight P."/>
            <person name="Clardy J."/>
            <person name="Hung D."/>
            <person name="Kolter R."/>
            <person name="Mekalanos J."/>
            <person name="Walker S."/>
            <person name="Walsh C.T."/>
            <person name="Wieland B.L.C."/>
            <person name="Ilzarbe M."/>
            <person name="Galagan J."/>
            <person name="Nusbaum C."/>
            <person name="Birren B."/>
        </authorList>
    </citation>
    <scope>NUCLEOTIDE SEQUENCE [LARGE SCALE GENOMIC DNA]</scope>
    <source>
        <strain evidence="3">ATCC 14672 / DSM 40746 / JCM 4963 / KCTC 9882 / NRRL B-12104 / FH 1290</strain>
    </source>
</reference>